<gene>
    <name evidence="1" type="ORF">DFH08DRAFT_966757</name>
</gene>
<evidence type="ECO:0000313" key="1">
    <source>
        <dbReference type="EMBL" id="KAJ7331018.1"/>
    </source>
</evidence>
<dbReference type="AlphaFoldDB" id="A0AAD7EJK9"/>
<evidence type="ECO:0008006" key="3">
    <source>
        <dbReference type="Google" id="ProtNLM"/>
    </source>
</evidence>
<dbReference type="EMBL" id="JARIHO010000036">
    <property type="protein sequence ID" value="KAJ7331018.1"/>
    <property type="molecule type" value="Genomic_DNA"/>
</dbReference>
<comment type="caution">
    <text evidence="1">The sequence shown here is derived from an EMBL/GenBank/DDBJ whole genome shotgun (WGS) entry which is preliminary data.</text>
</comment>
<accession>A0AAD7EJK9</accession>
<keyword evidence="2" id="KW-1185">Reference proteome</keyword>
<name>A0AAD7EJK9_9AGAR</name>
<organism evidence="1 2">
    <name type="scientific">Mycena albidolilacea</name>
    <dbReference type="NCBI Taxonomy" id="1033008"/>
    <lineage>
        <taxon>Eukaryota</taxon>
        <taxon>Fungi</taxon>
        <taxon>Dikarya</taxon>
        <taxon>Basidiomycota</taxon>
        <taxon>Agaricomycotina</taxon>
        <taxon>Agaricomycetes</taxon>
        <taxon>Agaricomycetidae</taxon>
        <taxon>Agaricales</taxon>
        <taxon>Marasmiineae</taxon>
        <taxon>Mycenaceae</taxon>
        <taxon>Mycena</taxon>
    </lineage>
</organism>
<proteinExistence type="predicted"/>
<dbReference type="Proteomes" id="UP001218218">
    <property type="component" value="Unassembled WGS sequence"/>
</dbReference>
<reference evidence="1" key="1">
    <citation type="submission" date="2023-03" db="EMBL/GenBank/DDBJ databases">
        <title>Massive genome expansion in bonnet fungi (Mycena s.s.) driven by repeated elements and novel gene families across ecological guilds.</title>
        <authorList>
            <consortium name="Lawrence Berkeley National Laboratory"/>
            <person name="Harder C.B."/>
            <person name="Miyauchi S."/>
            <person name="Viragh M."/>
            <person name="Kuo A."/>
            <person name="Thoen E."/>
            <person name="Andreopoulos B."/>
            <person name="Lu D."/>
            <person name="Skrede I."/>
            <person name="Drula E."/>
            <person name="Henrissat B."/>
            <person name="Morin E."/>
            <person name="Kohler A."/>
            <person name="Barry K."/>
            <person name="LaButti K."/>
            <person name="Morin E."/>
            <person name="Salamov A."/>
            <person name="Lipzen A."/>
            <person name="Mereny Z."/>
            <person name="Hegedus B."/>
            <person name="Baldrian P."/>
            <person name="Stursova M."/>
            <person name="Weitz H."/>
            <person name="Taylor A."/>
            <person name="Grigoriev I.V."/>
            <person name="Nagy L.G."/>
            <person name="Martin F."/>
            <person name="Kauserud H."/>
        </authorList>
    </citation>
    <scope>NUCLEOTIDE SEQUENCE</scope>
    <source>
        <strain evidence="1">CBHHK002</strain>
    </source>
</reference>
<sequence length="229" mass="24646">MPPIIVRPPLQTHSQYYFLEIDMRFSTVLPALVVAATGAAATSNFSTASIASAGSLTAKNYYGAPTPPWKAGHHPGWYYGKGSPPQGIPCLLDNLFCDLLKLIPWGYQCPSLPPPPPPSPPHTPPPPPKYPQTDGFYDLKCAAQDDYSYLTYGLVDTVEYCEAMCDSVAGCVFINTYHDVNGKNGSPQLTCALFSKCLTAASADNCGGQSQPDGSIDYITNSNGYCKKY</sequence>
<evidence type="ECO:0000313" key="2">
    <source>
        <dbReference type="Proteomes" id="UP001218218"/>
    </source>
</evidence>
<protein>
    <recommendedName>
        <fullName evidence="3">Fruit-body specific protein a</fullName>
    </recommendedName>
</protein>